<evidence type="ECO:0000313" key="5">
    <source>
        <dbReference type="Proteomes" id="UP000808337"/>
    </source>
</evidence>
<gene>
    <name evidence="4" type="ORF">IPP15_02330</name>
</gene>
<evidence type="ECO:0000256" key="3">
    <source>
        <dbReference type="RuleBase" id="RU000363"/>
    </source>
</evidence>
<dbReference type="InterPro" id="IPR020904">
    <property type="entry name" value="Sc_DH/Rdtase_CS"/>
</dbReference>
<dbReference type="AlphaFoldDB" id="A0A9D7SQK9"/>
<dbReference type="PANTHER" id="PTHR44169">
    <property type="entry name" value="NADPH-DEPENDENT 1-ACYLDIHYDROXYACETONE PHOSPHATE REDUCTASE"/>
    <property type="match status" value="1"/>
</dbReference>
<evidence type="ECO:0000256" key="1">
    <source>
        <dbReference type="ARBA" id="ARBA00006484"/>
    </source>
</evidence>
<dbReference type="Proteomes" id="UP000808337">
    <property type="component" value="Unassembled WGS sequence"/>
</dbReference>
<name>A0A9D7SQK9_9BACT</name>
<keyword evidence="2" id="KW-0560">Oxidoreductase</keyword>
<dbReference type="InterPro" id="IPR036291">
    <property type="entry name" value="NAD(P)-bd_dom_sf"/>
</dbReference>
<organism evidence="4 5">
    <name type="scientific">Candidatus Opimibacter skivensis</name>
    <dbReference type="NCBI Taxonomy" id="2982028"/>
    <lineage>
        <taxon>Bacteria</taxon>
        <taxon>Pseudomonadati</taxon>
        <taxon>Bacteroidota</taxon>
        <taxon>Saprospiria</taxon>
        <taxon>Saprospirales</taxon>
        <taxon>Saprospiraceae</taxon>
        <taxon>Candidatus Opimibacter</taxon>
    </lineage>
</organism>
<protein>
    <submittedName>
        <fullName evidence="4">SDR family NAD(P)-dependent oxidoreductase</fullName>
    </submittedName>
</protein>
<dbReference type="Pfam" id="PF00106">
    <property type="entry name" value="adh_short"/>
    <property type="match status" value="1"/>
</dbReference>
<accession>A0A9D7SQK9</accession>
<dbReference type="InterPro" id="IPR002347">
    <property type="entry name" value="SDR_fam"/>
</dbReference>
<evidence type="ECO:0000313" key="4">
    <source>
        <dbReference type="EMBL" id="MBK9981257.1"/>
    </source>
</evidence>
<sequence>MKYFVLVTGASSGIGEAACKTLAENNYDVLAGVRNTADGARLESNYGSRIHSLMMDVVDEESIKHAKEKAKEIIGIDALVAIVNNAGIVVAGAFLYVPIEKWKYQLDVNVLGVIRTTQIFFDLLKVKLDEPYRHPRRIINISSVSGLFASPFIGAYAASKFALEALSDSLRRELYMYDIQVVLIEPGNIITPIWEKAKKSDYYSGPEYDSITAYKEKLIDENIRQGLKADIVADRILKSIRNEKVSARYLIRAKAWKFRLIQLLPVRWVDLIIRNKLKSNSGIRPF</sequence>
<dbReference type="PRINTS" id="PR00081">
    <property type="entry name" value="GDHRDH"/>
</dbReference>
<dbReference type="EMBL" id="JADKGY010000001">
    <property type="protein sequence ID" value="MBK9981257.1"/>
    <property type="molecule type" value="Genomic_DNA"/>
</dbReference>
<dbReference type="SUPFAM" id="SSF51735">
    <property type="entry name" value="NAD(P)-binding Rossmann-fold domains"/>
    <property type="match status" value="1"/>
</dbReference>
<dbReference type="GO" id="GO:0016491">
    <property type="term" value="F:oxidoreductase activity"/>
    <property type="evidence" value="ECO:0007669"/>
    <property type="project" value="UniProtKB-KW"/>
</dbReference>
<reference evidence="4 5" key="1">
    <citation type="submission" date="2020-10" db="EMBL/GenBank/DDBJ databases">
        <title>Connecting structure to function with the recovery of over 1000 high-quality activated sludge metagenome-assembled genomes encoding full-length rRNA genes using long-read sequencing.</title>
        <authorList>
            <person name="Singleton C.M."/>
            <person name="Petriglieri F."/>
            <person name="Kristensen J.M."/>
            <person name="Kirkegaard R.H."/>
            <person name="Michaelsen T.Y."/>
            <person name="Andersen M.H."/>
            <person name="Karst S.M."/>
            <person name="Dueholm M.S."/>
            <person name="Nielsen P.H."/>
            <person name="Albertsen M."/>
        </authorList>
    </citation>
    <scope>NUCLEOTIDE SEQUENCE [LARGE SCALE GENOMIC DNA]</scope>
    <source>
        <strain evidence="4">Ribe_18-Q3-R11-54_MAXAC.273</strain>
    </source>
</reference>
<dbReference type="PROSITE" id="PS00061">
    <property type="entry name" value="ADH_SHORT"/>
    <property type="match status" value="1"/>
</dbReference>
<comment type="similarity">
    <text evidence="1 3">Belongs to the short-chain dehydrogenases/reductases (SDR) family.</text>
</comment>
<evidence type="ECO:0000256" key="2">
    <source>
        <dbReference type="ARBA" id="ARBA00023002"/>
    </source>
</evidence>
<dbReference type="Gene3D" id="3.40.50.720">
    <property type="entry name" value="NAD(P)-binding Rossmann-like Domain"/>
    <property type="match status" value="1"/>
</dbReference>
<proteinExistence type="inferred from homology"/>
<dbReference type="PRINTS" id="PR00080">
    <property type="entry name" value="SDRFAMILY"/>
</dbReference>
<dbReference type="PANTHER" id="PTHR44169:SF6">
    <property type="entry name" value="NADPH-DEPENDENT 1-ACYLDIHYDROXYACETONE PHOSPHATE REDUCTASE"/>
    <property type="match status" value="1"/>
</dbReference>
<comment type="caution">
    <text evidence="4">The sequence shown here is derived from an EMBL/GenBank/DDBJ whole genome shotgun (WGS) entry which is preliminary data.</text>
</comment>